<dbReference type="EMBL" id="JAYDYQ010002533">
    <property type="protein sequence ID" value="KAK4485714.1"/>
    <property type="molecule type" value="Genomic_DNA"/>
</dbReference>
<protein>
    <submittedName>
        <fullName evidence="5">Uncharacterized protein</fullName>
    </submittedName>
</protein>
<name>A0ABR0D9K2_9LAMI</name>
<dbReference type="InterPro" id="IPR057941">
    <property type="entry name" value="TPR_TNPO3_IPO13_2nd"/>
</dbReference>
<evidence type="ECO:0000256" key="3">
    <source>
        <dbReference type="ARBA" id="ARBA00022448"/>
    </source>
</evidence>
<proteinExistence type="inferred from homology"/>
<dbReference type="InterPro" id="IPR051345">
    <property type="entry name" value="Importin_beta-like_NTR"/>
</dbReference>
<dbReference type="InterPro" id="IPR011989">
    <property type="entry name" value="ARM-like"/>
</dbReference>
<dbReference type="SUPFAM" id="SSF48371">
    <property type="entry name" value="ARM repeat"/>
    <property type="match status" value="1"/>
</dbReference>
<dbReference type="PANTHER" id="PTHR12363:SF33">
    <property type="entry name" value="IMPORTIN-13"/>
    <property type="match status" value="1"/>
</dbReference>
<accession>A0ABR0D9K2</accession>
<comment type="caution">
    <text evidence="5">The sequence shown here is derived from an EMBL/GenBank/DDBJ whole genome shotgun (WGS) entry which is preliminary data.</text>
</comment>
<evidence type="ECO:0000256" key="2">
    <source>
        <dbReference type="ARBA" id="ARBA00007991"/>
    </source>
</evidence>
<dbReference type="InterPro" id="IPR058537">
    <property type="entry name" value="TPR_TNPO3_IPO13_4th"/>
</dbReference>
<sequence length="623" mass="69211">MEELLTQRLHGKLVSSKFIGLKFFYELQYNILDDEEDVKAIARLFADMGDAYVELIATASDESMLIVQALLEVASHPEFDIASMTFNFWHNLQILLLERNSYVAHGSEASIEAERTRRLQVFRKSYESLVPLVTIKVEYPQDYSDLSREDQKDFKQIRYAVADILVDAALVLGGDVTLRILYMKLIEAVSNCGNNGNSDWRPAEAALYSIRAISQHVSVVEGEVMPQVVSLLPELPHQPQLLQTAPSGISFFPPLLNILVNGMSISEDTAAAAALAFRHICDDCKKKLCGYLGDLFQIYQRAMIGEGTLKVSAEDSLHLVEALSMVISELPSEHAKKALDALCLPAVTPLQVRTSKSLMGVTVGVILEEIQGLYKQHQQPCFLYLSSEVIKIFGSDQSCTNYLKNMIESLFKHTTFMLTKIQDFTSRPDLVDDCFLLASRCIRYCPQLFFPSPVFPCLVDCSMIGITVQHREASNSILNFLLDVFDLANSSQGKPYVSIRDNVIIPRGAIITRILVAALAGALPSSRLETVTYALLALTRAYGVNSLQWVKESVSLIPSNAVTEVEKSRFLQALSDATSLAAINGLMIPIEELSEVCRRNRSVQEIVQGALRPHELNMISSVS</sequence>
<reference evidence="5 6" key="1">
    <citation type="journal article" date="2023" name="bioRxiv">
        <title>Genome report: Whole genome sequence and annotation of Penstemon davidsonii.</title>
        <authorList>
            <person name="Ostevik K.L."/>
            <person name="Alabady M."/>
            <person name="Zhang M."/>
            <person name="Rausher M.D."/>
        </authorList>
    </citation>
    <scope>NUCLEOTIDE SEQUENCE [LARGE SCALE GENOMIC DNA]</scope>
    <source>
        <strain evidence="5">DNT005</strain>
        <tissue evidence="5">Whole leaf</tissue>
    </source>
</reference>
<evidence type="ECO:0000256" key="1">
    <source>
        <dbReference type="ARBA" id="ARBA00004123"/>
    </source>
</evidence>
<dbReference type="Proteomes" id="UP001291926">
    <property type="component" value="Unassembled WGS sequence"/>
</dbReference>
<organism evidence="5 6">
    <name type="scientific">Penstemon davidsonii</name>
    <dbReference type="NCBI Taxonomy" id="160366"/>
    <lineage>
        <taxon>Eukaryota</taxon>
        <taxon>Viridiplantae</taxon>
        <taxon>Streptophyta</taxon>
        <taxon>Embryophyta</taxon>
        <taxon>Tracheophyta</taxon>
        <taxon>Spermatophyta</taxon>
        <taxon>Magnoliopsida</taxon>
        <taxon>eudicotyledons</taxon>
        <taxon>Gunneridae</taxon>
        <taxon>Pentapetalae</taxon>
        <taxon>asterids</taxon>
        <taxon>lamiids</taxon>
        <taxon>Lamiales</taxon>
        <taxon>Plantaginaceae</taxon>
        <taxon>Cheloneae</taxon>
        <taxon>Penstemon</taxon>
    </lineage>
</organism>
<dbReference type="InterPro" id="IPR016024">
    <property type="entry name" value="ARM-type_fold"/>
</dbReference>
<keyword evidence="3" id="KW-0813">Transport</keyword>
<evidence type="ECO:0000313" key="5">
    <source>
        <dbReference type="EMBL" id="KAK4485714.1"/>
    </source>
</evidence>
<dbReference type="Pfam" id="PF24139">
    <property type="entry name" value="TPR_TNPO3_IPO13_4th"/>
    <property type="match status" value="1"/>
</dbReference>
<evidence type="ECO:0000313" key="6">
    <source>
        <dbReference type="Proteomes" id="UP001291926"/>
    </source>
</evidence>
<keyword evidence="6" id="KW-1185">Reference proteome</keyword>
<comment type="subcellular location">
    <subcellularLocation>
        <location evidence="1">Nucleus</location>
    </subcellularLocation>
</comment>
<dbReference type="Pfam" id="PF24138">
    <property type="entry name" value="TPR_TNPO3_IPO13_2nd"/>
    <property type="match status" value="1"/>
</dbReference>
<dbReference type="PANTHER" id="PTHR12363">
    <property type="entry name" value="TRANSPORTIN 3 AND IMPORTIN 13"/>
    <property type="match status" value="1"/>
</dbReference>
<evidence type="ECO:0000256" key="4">
    <source>
        <dbReference type="ARBA" id="ARBA00023242"/>
    </source>
</evidence>
<dbReference type="Gene3D" id="1.25.10.10">
    <property type="entry name" value="Leucine-rich Repeat Variant"/>
    <property type="match status" value="2"/>
</dbReference>
<gene>
    <name evidence="5" type="ORF">RD792_008360</name>
</gene>
<comment type="similarity">
    <text evidence="2">Belongs to the importin beta family.</text>
</comment>
<keyword evidence="4" id="KW-0539">Nucleus</keyword>